<evidence type="ECO:0000313" key="4">
    <source>
        <dbReference type="Proteomes" id="UP000005242"/>
    </source>
</evidence>
<dbReference type="Gene3D" id="3.90.190.10">
    <property type="entry name" value="Protein tyrosine phosphatase superfamily"/>
    <property type="match status" value="1"/>
</dbReference>
<accession>I4Y650</accession>
<evidence type="ECO:0000259" key="2">
    <source>
        <dbReference type="PROSITE" id="PS50056"/>
    </source>
</evidence>
<gene>
    <name evidence="3" type="ORF">WALSEDRAFT_34013</name>
</gene>
<dbReference type="OMA" id="APWEEYA"/>
<organism evidence="3 4">
    <name type="scientific">Wallemia mellicola (strain ATCC MYA-4683 / CBS 633.66)</name>
    <name type="common">Wallemia sebi (CBS 633.66)</name>
    <dbReference type="NCBI Taxonomy" id="671144"/>
    <lineage>
        <taxon>Eukaryota</taxon>
        <taxon>Fungi</taxon>
        <taxon>Dikarya</taxon>
        <taxon>Basidiomycota</taxon>
        <taxon>Wallemiomycotina</taxon>
        <taxon>Wallemiomycetes</taxon>
        <taxon>Wallemiales</taxon>
        <taxon>Wallemiaceae</taxon>
        <taxon>Wallemia</taxon>
    </lineage>
</organism>
<dbReference type="InParanoid" id="I4Y650"/>
<keyword evidence="4" id="KW-1185">Reference proteome</keyword>
<dbReference type="eggNOG" id="ENOG502RZZ0">
    <property type="taxonomic scope" value="Eukaryota"/>
</dbReference>
<evidence type="ECO:0000313" key="3">
    <source>
        <dbReference type="EMBL" id="EIM19442.1"/>
    </source>
</evidence>
<dbReference type="Pfam" id="PF22784">
    <property type="entry name" value="PTP-SAK"/>
    <property type="match status" value="1"/>
</dbReference>
<evidence type="ECO:0000256" key="1">
    <source>
        <dbReference type="ARBA" id="ARBA00022801"/>
    </source>
</evidence>
<dbReference type="InterPro" id="IPR029021">
    <property type="entry name" value="Prot-tyrosine_phosphatase-like"/>
</dbReference>
<protein>
    <recommendedName>
        <fullName evidence="2">Tyrosine specific protein phosphatases domain-containing protein</fullName>
    </recommendedName>
</protein>
<dbReference type="AlphaFoldDB" id="I4Y650"/>
<dbReference type="SUPFAM" id="SSF52799">
    <property type="entry name" value="(Phosphotyrosine protein) phosphatases II"/>
    <property type="match status" value="1"/>
</dbReference>
<sequence>MKTSVTHPLNISIIIPLDCIDYMSSIIKPSLTIVDNPINLDYLSSLCYKFHHDINSLTTDDLTYYNKLYSFNQNKSPHLFRFGNLLMSSAPGKKLRLNQQHEPEGQSDLKSPVYRDLHLDFIRIKKSGCNVIACCLDDNELISLGISWSEYKETATKIGLSILRFPMPEGLHPPDLNEFHDRLSILLNDFTFKGFNILVHCRGGVGRAGIIASAWILKMGLIPNLLLPAINNETEHCLSILKSLINVVRLRRSLKAIETFEQVRFIFNFIVFLRKRAGIA</sequence>
<name>I4Y650_WALMC</name>
<dbReference type="Proteomes" id="UP000005242">
    <property type="component" value="Unassembled WGS sequence"/>
</dbReference>
<dbReference type="RefSeq" id="XP_006960474.1">
    <property type="nucleotide sequence ID" value="XM_006960412.1"/>
</dbReference>
<dbReference type="EMBL" id="JH668250">
    <property type="protein sequence ID" value="EIM19442.1"/>
    <property type="molecule type" value="Genomic_DNA"/>
</dbReference>
<proteinExistence type="predicted"/>
<reference evidence="3 4" key="1">
    <citation type="journal article" date="2012" name="Fungal Genet. Biol.">
        <title>The genome of the xerotolerant mold Wallemia sebi reveals adaptations to osmotic stress and suggests cryptic sexual reproduction.</title>
        <authorList>
            <person name="Padamsee M."/>
            <person name="Kumar T.K.A."/>
            <person name="Riley R."/>
            <person name="Binder M."/>
            <person name="Boyd A."/>
            <person name="Calvo A.M."/>
            <person name="Furukawa K."/>
            <person name="Hesse C."/>
            <person name="Hohmann S."/>
            <person name="James T.Y."/>
            <person name="LaButti K."/>
            <person name="Lapidus A."/>
            <person name="Lindquist E."/>
            <person name="Lucas S."/>
            <person name="Miller K."/>
            <person name="Shantappa S."/>
            <person name="Grigoriev I.V."/>
            <person name="Hibbett D.S."/>
            <person name="McLaughlin D.J."/>
            <person name="Spatafora J.W."/>
            <person name="Aime M.C."/>
        </authorList>
    </citation>
    <scope>NUCLEOTIDE SEQUENCE [LARGE SCALE GENOMIC DNA]</scope>
    <source>
        <strain evidence="4">ATCC MYA-4683 / CBS 633.66</strain>
    </source>
</reference>
<feature type="domain" description="Tyrosine specific protein phosphatases" evidence="2">
    <location>
        <begin position="177"/>
        <end position="221"/>
    </location>
</feature>
<dbReference type="InterPro" id="IPR000387">
    <property type="entry name" value="Tyr_Pase_dom"/>
</dbReference>
<dbReference type="GO" id="GO:0016791">
    <property type="term" value="F:phosphatase activity"/>
    <property type="evidence" value="ECO:0007669"/>
    <property type="project" value="UniProtKB-ARBA"/>
</dbReference>
<keyword evidence="1" id="KW-0378">Hydrolase</keyword>
<dbReference type="PROSITE" id="PS50056">
    <property type="entry name" value="TYR_PHOSPHATASE_2"/>
    <property type="match status" value="1"/>
</dbReference>
<dbReference type="GeneID" id="18471791"/>
<dbReference type="KEGG" id="wse:WALSEDRAFT_34013"/>
<dbReference type="STRING" id="671144.I4Y650"/>
<dbReference type="HOGENOM" id="CLU_082172_0_0_1"/>
<dbReference type="InterPro" id="IPR057023">
    <property type="entry name" value="PTP-SAK"/>
</dbReference>